<dbReference type="PRINTS" id="PR00420">
    <property type="entry name" value="RNGMNOXGNASE"/>
</dbReference>
<evidence type="ECO:0000259" key="1">
    <source>
        <dbReference type="Pfam" id="PF01494"/>
    </source>
</evidence>
<protein>
    <submittedName>
        <fullName evidence="2">Geranylgeranyl reductase family protein</fullName>
    </submittedName>
</protein>
<dbReference type="Pfam" id="PF01494">
    <property type="entry name" value="FAD_binding_3"/>
    <property type="match status" value="1"/>
</dbReference>
<dbReference type="InterPro" id="IPR011777">
    <property type="entry name" value="Geranylgeranyl_Rdtase_fam"/>
</dbReference>
<feature type="domain" description="FAD-binding" evidence="1">
    <location>
        <begin position="26"/>
        <end position="195"/>
    </location>
</feature>
<dbReference type="InterPro" id="IPR050407">
    <property type="entry name" value="Geranylgeranyl_reductase"/>
</dbReference>
<dbReference type="EMBL" id="CP045121">
    <property type="protein sequence ID" value="QIN79052.1"/>
    <property type="molecule type" value="Genomic_DNA"/>
</dbReference>
<dbReference type="InterPro" id="IPR036188">
    <property type="entry name" value="FAD/NAD-bd_sf"/>
</dbReference>
<dbReference type="Proteomes" id="UP000502706">
    <property type="component" value="Chromosome"/>
</dbReference>
<reference evidence="2 3" key="1">
    <citation type="submission" date="2019-10" db="EMBL/GenBank/DDBJ databases">
        <title>Rubrobacter sp nov SCSIO 52915 isolated from a deep-sea sediment in the South China Sea.</title>
        <authorList>
            <person name="Chen R.W."/>
        </authorList>
    </citation>
    <scope>NUCLEOTIDE SEQUENCE [LARGE SCALE GENOMIC DNA]</scope>
    <source>
        <strain evidence="2 3">SCSIO 52915</strain>
    </source>
</reference>
<dbReference type="Gene3D" id="3.50.50.60">
    <property type="entry name" value="FAD/NAD(P)-binding domain"/>
    <property type="match status" value="1"/>
</dbReference>
<dbReference type="PANTHER" id="PTHR42685:SF22">
    <property type="entry name" value="CONDITIONED MEDIUM FACTOR RECEPTOR 1"/>
    <property type="match status" value="1"/>
</dbReference>
<gene>
    <name evidence="2" type="ORF">GBA65_11565</name>
</gene>
<dbReference type="SUPFAM" id="SSF51905">
    <property type="entry name" value="FAD/NAD(P)-binding domain"/>
    <property type="match status" value="1"/>
</dbReference>
<keyword evidence="3" id="KW-1185">Reference proteome</keyword>
<evidence type="ECO:0000313" key="2">
    <source>
        <dbReference type="EMBL" id="QIN79052.1"/>
    </source>
</evidence>
<dbReference type="PANTHER" id="PTHR42685">
    <property type="entry name" value="GERANYLGERANYL DIPHOSPHATE REDUCTASE"/>
    <property type="match status" value="1"/>
</dbReference>
<evidence type="ECO:0000313" key="3">
    <source>
        <dbReference type="Proteomes" id="UP000502706"/>
    </source>
</evidence>
<dbReference type="GO" id="GO:0071949">
    <property type="term" value="F:FAD binding"/>
    <property type="evidence" value="ECO:0007669"/>
    <property type="project" value="InterPro"/>
</dbReference>
<dbReference type="InterPro" id="IPR002938">
    <property type="entry name" value="FAD-bd"/>
</dbReference>
<proteinExistence type="predicted"/>
<dbReference type="GO" id="GO:0016628">
    <property type="term" value="F:oxidoreductase activity, acting on the CH-CH group of donors, NAD or NADP as acceptor"/>
    <property type="evidence" value="ECO:0007669"/>
    <property type="project" value="InterPro"/>
</dbReference>
<accession>A0A6G8PXU0</accession>
<dbReference type="NCBIfam" id="TIGR02032">
    <property type="entry name" value="GG-red-SF"/>
    <property type="match status" value="1"/>
</dbReference>
<sequence>MARRVGLAARLSTVWRGGGRMTASWDLIVVGAGPGGASTAYHSARAGLNVLLLDRQEFPRDKPCGDGLMPHAAGEVALMGLGEWLDEPGHGKFSGFSIYTQTAYLRQKVPPTFHGPHGYVIPREETDARLVERATEAGAELRTGVRATELLRSSSGSVTGVEAVAVGDGGEPSRFGAPLVVAADGIGGFAGEGMKAHQNSVARRQYFKGVSGPNKEDLHVFITRDMNEHGAGYGWVFYFGDGRANVGAGVSTKTLARSGRNLKDFYDRFLEEPEIAAWLGDAEPEGPAKSWSLKMGMWGAKRHTQGLMTVGDAASMIHPISGEGVGYAIESGRLAASWAHEARARGDYSASVLKGYATQLRQKRAKEHISGYALTNLVPNLQTMEPLFAACEKDPAARRALVEAFTGDAPTYALLKHPRMLARAIREAVRS</sequence>
<dbReference type="KEGG" id="rmar:GBA65_11565"/>
<organism evidence="2 3">
    <name type="scientific">Rubrobacter marinus</name>
    <dbReference type="NCBI Taxonomy" id="2653852"/>
    <lineage>
        <taxon>Bacteria</taxon>
        <taxon>Bacillati</taxon>
        <taxon>Actinomycetota</taxon>
        <taxon>Rubrobacteria</taxon>
        <taxon>Rubrobacterales</taxon>
        <taxon>Rubrobacteraceae</taxon>
        <taxon>Rubrobacter</taxon>
    </lineage>
</organism>
<name>A0A6G8PXU0_9ACTN</name>
<dbReference type="AlphaFoldDB" id="A0A6G8PXU0"/>